<dbReference type="Pfam" id="PF20684">
    <property type="entry name" value="Fung_rhodopsin"/>
    <property type="match status" value="1"/>
</dbReference>
<keyword evidence="3 7" id="KW-1133">Transmembrane helix</keyword>
<dbReference type="AlphaFoldDB" id="A0A8H5TFK3"/>
<feature type="domain" description="Rhodopsin" evidence="8">
    <location>
        <begin position="627"/>
        <end position="873"/>
    </location>
</feature>
<protein>
    <recommendedName>
        <fullName evidence="8">Rhodopsin domain-containing protein</fullName>
    </recommendedName>
</protein>
<comment type="similarity">
    <text evidence="5">Belongs to the SAT4 family.</text>
</comment>
<keyword evidence="10" id="KW-1185">Reference proteome</keyword>
<dbReference type="PANTHER" id="PTHR33048">
    <property type="entry name" value="PTH11-LIKE INTEGRAL MEMBRANE PROTEIN (AFU_ORTHOLOGUE AFUA_5G11245)"/>
    <property type="match status" value="1"/>
</dbReference>
<feature type="compositionally biased region" description="Low complexity" evidence="6">
    <location>
        <begin position="392"/>
        <end position="402"/>
    </location>
</feature>
<keyword evidence="2 7" id="KW-0812">Transmembrane</keyword>
<feature type="transmembrane region" description="Helical" evidence="7">
    <location>
        <begin position="643"/>
        <end position="670"/>
    </location>
</feature>
<evidence type="ECO:0000256" key="5">
    <source>
        <dbReference type="ARBA" id="ARBA00038359"/>
    </source>
</evidence>
<dbReference type="InterPro" id="IPR049326">
    <property type="entry name" value="Rhodopsin_dom_fungi"/>
</dbReference>
<feature type="transmembrane region" description="Helical" evidence="7">
    <location>
        <begin position="12"/>
        <end position="38"/>
    </location>
</feature>
<reference evidence="9 10" key="1">
    <citation type="submission" date="2020-05" db="EMBL/GenBank/DDBJ databases">
        <title>Identification and distribution of gene clusters putatively required for synthesis of sphingolipid metabolism inhibitors in phylogenetically diverse species of the filamentous fungus Fusarium.</title>
        <authorList>
            <person name="Kim H.-S."/>
            <person name="Busman M."/>
            <person name="Brown D.W."/>
            <person name="Divon H."/>
            <person name="Uhlig S."/>
            <person name="Proctor R.H."/>
        </authorList>
    </citation>
    <scope>NUCLEOTIDE SEQUENCE [LARGE SCALE GENOMIC DNA]</scope>
    <source>
        <strain evidence="9 10">NRRL 20693</strain>
    </source>
</reference>
<evidence type="ECO:0000256" key="6">
    <source>
        <dbReference type="SAM" id="MobiDB-lite"/>
    </source>
</evidence>
<feature type="transmembrane region" description="Helical" evidence="7">
    <location>
        <begin position="568"/>
        <end position="589"/>
    </location>
</feature>
<sequence>MSDNGKSLTDIITYIGVPLAVLGVLPILYNTLSTLVSLSKIKRMLRHSRLTALTRSDIVNRVIEIELPRYAVKPLDRFQDRSEYWTLSRHPSCIPGGSWTVFNWRTHSIGIKTQRVEYADQVRQPQVEVAFDELVCYLLDLGAVPNPHAWKLLRSSGLWTPVGCCLMMSPEGQQDALTVAPSNDSDGNLSLSVTWSSSWITRNYSDLPPYWLRLPLPPQMVEIGDNSGTSADMSPRPRLEMDELLDKPNDGNKNYSKSNKAITCQISMSGLTTALTDQEHISTSTTMDLEGLHIDHLRIHPVKSSGLWFASAATAFGTSSQTILWNYKIPDEILAFSRKETVPCGVLVVLGVVDESETPTWATKHNDYGVDLQQFIKRSQEERSAIAEEARMPPAQRAAAAQARRHRDNERSIQDTRDKLRASQLRRDQRMMEALQSPRWDTKLVAEYSLRWLQGRDHWDESTTVKDAVGYILHRMVLDKEFAANICCMLDKWKAWADVGGMKQSDYQAVQNDQAGFAYATLLVAIIRDTSTALEGTVAMDLQECLRMWKKLPFYVSKLTGPGETSPIFLRLRASLVLFSFQTFVPHLLSSSLWSVDCRQSCAMDYRPNLYASICITLPIAALVLILRLLARRTTRAGYGIDDWLAVVAFIGALGYSVDNLVYVIGFGLGRPLKDGPSYLTEDQRLERSYILIWLSSLTYTIAIGGAKFAILAFYWRLFKYTWSRIPIQIVTILCGIWFLVRIFLLTLQCLPTSAYWDIARRATHCHVNNTIYFFSTGVTHAVLDVVILILPIIEVVKMHLPLGQKLAVIALFGFGTLVCIFTILVIQDAFKFDGSSREIALRMAKHGALASAECNLANVSASLPMLRPVFRKLIPASFLASHKSKRAVVDSALSPSYGIKGSHGTRTTQQNGSSSVCEFAIADDIPPGYDIEASHAGWSYGTEISIFSPWRNQVPPESINEGLDGIQIDEETTVHVQQLG</sequence>
<feature type="transmembrane region" description="Helical" evidence="7">
    <location>
        <begin position="806"/>
        <end position="827"/>
    </location>
</feature>
<comment type="caution">
    <text evidence="9">The sequence shown here is derived from an EMBL/GenBank/DDBJ whole genome shotgun (WGS) entry which is preliminary data.</text>
</comment>
<evidence type="ECO:0000256" key="3">
    <source>
        <dbReference type="ARBA" id="ARBA00022989"/>
    </source>
</evidence>
<feature type="transmembrane region" description="Helical" evidence="7">
    <location>
        <begin position="609"/>
        <end position="631"/>
    </location>
</feature>
<gene>
    <name evidence="9" type="ORF">FHETE_5321</name>
</gene>
<dbReference type="OrthoDB" id="2496787at2759"/>
<evidence type="ECO:0000256" key="7">
    <source>
        <dbReference type="SAM" id="Phobius"/>
    </source>
</evidence>
<dbReference type="EMBL" id="JAAGWQ010000094">
    <property type="protein sequence ID" value="KAF5668385.1"/>
    <property type="molecule type" value="Genomic_DNA"/>
</dbReference>
<comment type="subcellular location">
    <subcellularLocation>
        <location evidence="1">Membrane</location>
        <topology evidence="1">Multi-pass membrane protein</topology>
    </subcellularLocation>
</comment>
<organism evidence="9 10">
    <name type="scientific">Fusarium heterosporum</name>
    <dbReference type="NCBI Taxonomy" id="42747"/>
    <lineage>
        <taxon>Eukaryota</taxon>
        <taxon>Fungi</taxon>
        <taxon>Dikarya</taxon>
        <taxon>Ascomycota</taxon>
        <taxon>Pezizomycotina</taxon>
        <taxon>Sordariomycetes</taxon>
        <taxon>Hypocreomycetidae</taxon>
        <taxon>Hypocreales</taxon>
        <taxon>Nectriaceae</taxon>
        <taxon>Fusarium</taxon>
        <taxon>Fusarium heterosporum species complex</taxon>
    </lineage>
</organism>
<dbReference type="PANTHER" id="PTHR33048:SF47">
    <property type="entry name" value="INTEGRAL MEMBRANE PROTEIN-RELATED"/>
    <property type="match status" value="1"/>
</dbReference>
<accession>A0A8H5TFK3</accession>
<evidence type="ECO:0000256" key="2">
    <source>
        <dbReference type="ARBA" id="ARBA00022692"/>
    </source>
</evidence>
<dbReference type="Proteomes" id="UP000567885">
    <property type="component" value="Unassembled WGS sequence"/>
</dbReference>
<feature type="transmembrane region" description="Helical" evidence="7">
    <location>
        <begin position="690"/>
        <end position="716"/>
    </location>
</feature>
<dbReference type="GO" id="GO:0016020">
    <property type="term" value="C:membrane"/>
    <property type="evidence" value="ECO:0007669"/>
    <property type="project" value="UniProtKB-SubCell"/>
</dbReference>
<name>A0A8H5TFK3_FUSHE</name>
<feature type="transmembrane region" description="Helical" evidence="7">
    <location>
        <begin position="772"/>
        <end position="794"/>
    </location>
</feature>
<evidence type="ECO:0000256" key="1">
    <source>
        <dbReference type="ARBA" id="ARBA00004141"/>
    </source>
</evidence>
<feature type="compositionally biased region" description="Basic and acidic residues" evidence="6">
    <location>
        <begin position="407"/>
        <end position="422"/>
    </location>
</feature>
<evidence type="ECO:0000259" key="8">
    <source>
        <dbReference type="Pfam" id="PF20684"/>
    </source>
</evidence>
<feature type="transmembrane region" description="Helical" evidence="7">
    <location>
        <begin position="728"/>
        <end position="748"/>
    </location>
</feature>
<keyword evidence="4 7" id="KW-0472">Membrane</keyword>
<feature type="region of interest" description="Disordered" evidence="6">
    <location>
        <begin position="391"/>
        <end position="422"/>
    </location>
</feature>
<evidence type="ECO:0000313" key="9">
    <source>
        <dbReference type="EMBL" id="KAF5668385.1"/>
    </source>
</evidence>
<proteinExistence type="inferred from homology"/>
<evidence type="ECO:0000313" key="10">
    <source>
        <dbReference type="Proteomes" id="UP000567885"/>
    </source>
</evidence>
<dbReference type="InterPro" id="IPR052337">
    <property type="entry name" value="SAT4-like"/>
</dbReference>
<evidence type="ECO:0000256" key="4">
    <source>
        <dbReference type="ARBA" id="ARBA00023136"/>
    </source>
</evidence>